<dbReference type="AlphaFoldDB" id="A0A1G2BRF9"/>
<protein>
    <submittedName>
        <fullName evidence="1">Uncharacterized protein</fullName>
    </submittedName>
</protein>
<accession>A0A1G2BRF9</accession>
<dbReference type="STRING" id="1798553.A3H70_00115"/>
<name>A0A1G2BRF9_9BACT</name>
<reference evidence="1 2" key="1">
    <citation type="journal article" date="2016" name="Nat. Commun.">
        <title>Thousands of microbial genomes shed light on interconnected biogeochemical processes in an aquifer system.</title>
        <authorList>
            <person name="Anantharaman K."/>
            <person name="Brown C.T."/>
            <person name="Hug L.A."/>
            <person name="Sharon I."/>
            <person name="Castelle C.J."/>
            <person name="Probst A.J."/>
            <person name="Thomas B.C."/>
            <person name="Singh A."/>
            <person name="Wilkins M.J."/>
            <person name="Karaoz U."/>
            <person name="Brodie E.L."/>
            <person name="Williams K.H."/>
            <person name="Hubbard S.S."/>
            <person name="Banfield J.F."/>
        </authorList>
    </citation>
    <scope>NUCLEOTIDE SEQUENCE [LARGE SCALE GENOMIC DNA]</scope>
</reference>
<sequence length="162" mass="18980">MRHILTFGQPVLRLISGGETLTIEATDGYKTIQQATDVFTYINMDCNHDFDEVNDPTPKIQVDIYNLEKDGVGFRDILGEDADFDKVYFTQGQVVSFVQKYKKRTWMGRYRYSLNFPFKSKGIRFLQEVYVFGEMVNTAHHLFDNRQKMVHLHPILFVLPQM</sequence>
<comment type="caution">
    <text evidence="1">The sequence shown here is derived from an EMBL/GenBank/DDBJ whole genome shotgun (WGS) entry which is preliminary data.</text>
</comment>
<dbReference type="Proteomes" id="UP000178109">
    <property type="component" value="Unassembled WGS sequence"/>
</dbReference>
<evidence type="ECO:0000313" key="2">
    <source>
        <dbReference type="Proteomes" id="UP000178109"/>
    </source>
</evidence>
<evidence type="ECO:0000313" key="1">
    <source>
        <dbReference type="EMBL" id="OGY91416.1"/>
    </source>
</evidence>
<proteinExistence type="predicted"/>
<dbReference type="EMBL" id="MHKO01000047">
    <property type="protein sequence ID" value="OGY91416.1"/>
    <property type="molecule type" value="Genomic_DNA"/>
</dbReference>
<gene>
    <name evidence="1" type="ORF">A3H70_00115</name>
</gene>
<organism evidence="1 2">
    <name type="scientific">Candidatus Komeilibacteria bacterium RIFCSPLOWO2_02_FULL_48_11</name>
    <dbReference type="NCBI Taxonomy" id="1798553"/>
    <lineage>
        <taxon>Bacteria</taxon>
        <taxon>Candidatus Komeiliibacteriota</taxon>
    </lineage>
</organism>